<dbReference type="PROSITE" id="PS50005">
    <property type="entry name" value="TPR"/>
    <property type="match status" value="4"/>
</dbReference>
<dbReference type="PANTHER" id="PTHR12558:SF13">
    <property type="entry name" value="CELL DIVISION CYCLE PROTEIN 27 HOMOLOG"/>
    <property type="match status" value="1"/>
</dbReference>
<dbReference type="HOGENOM" id="CLU_007251_3_0_7"/>
<dbReference type="Pfam" id="PF14559">
    <property type="entry name" value="TPR_19"/>
    <property type="match status" value="1"/>
</dbReference>
<keyword evidence="2" id="KW-0732">Signal</keyword>
<dbReference type="eggNOG" id="COG0457">
    <property type="taxonomic scope" value="Bacteria"/>
</dbReference>
<evidence type="ECO:0000256" key="1">
    <source>
        <dbReference type="PROSITE-ProRule" id="PRU00339"/>
    </source>
</evidence>
<evidence type="ECO:0000256" key="2">
    <source>
        <dbReference type="SAM" id="SignalP"/>
    </source>
</evidence>
<protein>
    <submittedName>
        <fullName evidence="3">Tetratricopeptide TPR_2 repeat-containing protein</fullName>
    </submittedName>
</protein>
<dbReference type="PANTHER" id="PTHR12558">
    <property type="entry name" value="CELL DIVISION CYCLE 16,23,27"/>
    <property type="match status" value="1"/>
</dbReference>
<dbReference type="SMART" id="SM00028">
    <property type="entry name" value="TPR"/>
    <property type="match status" value="9"/>
</dbReference>
<dbReference type="KEGG" id="dde:Dde_2117"/>
<proteinExistence type="predicted"/>
<dbReference type="STRING" id="207559.Dde_2117"/>
<name>Q30ZI2_OLEA2</name>
<dbReference type="InterPro" id="IPR019734">
    <property type="entry name" value="TPR_rpt"/>
</dbReference>
<dbReference type="RefSeq" id="WP_011368017.1">
    <property type="nucleotide sequence ID" value="NC_007519.1"/>
</dbReference>
<feature type="chain" id="PRO_5004220009" evidence="2">
    <location>
        <begin position="22"/>
        <end position="566"/>
    </location>
</feature>
<keyword evidence="4" id="KW-1185">Reference proteome</keyword>
<sequence length="566" mass="63414">MFSFRHITLATALCASLTAGCATGRYNGDTAPEQTPAGWQMSESAQRTYNFLLLNEAVRENDDATASAAISRLLELNNSPEIYLAAANYYRLRGEASFARPILQKGIELHPDNLDLTLALVEAYMQENRPDAALAALTDFVHRHKDDYEAQQILAIYLLDAKEYAQAADMLEAVPEDRRSAHSYYYLAKAHIGLSKFEEAEEALHTALKMEPDSAVEAWAELAYLYELQKDYPAAEQTYARILELGDAGPEVWLRLVDLNLKLNHPQKALEYTRQGPDSLAFTLQAGTLFLEEGFYEEAEEILLPVSNRPDSPEEIWFYLGVLSLRGHDDADAAIANFARVPVSNRYYSQALRFRADLLIEQGDYPAAQQLIDEGKRRFPDSPEFWLIEAGAAFEREDFTSAERILREALGNWPGDPQFLFALGSLYDTRGEKQKALEFMEQVILADTDHYRALNYVGYTLAEQGRDLDRALVLIESALKLSPGSAYILDSLAWVHYKLGNNALALKNIRLAVAAEGGDDPTMWEHYGDIAARAGQRKLALEAYRKAIRLGSPQADAIRNKINGLQ</sequence>
<reference evidence="3 4" key="1">
    <citation type="journal article" date="2011" name="J. Bacteriol.">
        <title>Complete genome sequence and updated annotation of Desulfovibrio alaskensis G20.</title>
        <authorList>
            <person name="Hauser L.J."/>
            <person name="Land M.L."/>
            <person name="Brown S.D."/>
            <person name="Larimer F."/>
            <person name="Keller K.L."/>
            <person name="Rapp-Giles B.J."/>
            <person name="Price M.N."/>
            <person name="Lin M."/>
            <person name="Bruce D.C."/>
            <person name="Detter J.C."/>
            <person name="Tapia R."/>
            <person name="Han C.S."/>
            <person name="Goodwin L.A."/>
            <person name="Cheng J.F."/>
            <person name="Pitluck S."/>
            <person name="Copeland A."/>
            <person name="Lucas S."/>
            <person name="Nolan M."/>
            <person name="Lapidus A.L."/>
            <person name="Palumbo A.V."/>
            <person name="Wall J.D."/>
        </authorList>
    </citation>
    <scope>NUCLEOTIDE SEQUENCE [LARGE SCALE GENOMIC DNA]</scope>
    <source>
        <strain evidence="4">ATCC BAA 1058 / DSM 17464 / G20</strain>
    </source>
</reference>
<feature type="signal peptide" evidence="2">
    <location>
        <begin position="1"/>
        <end position="21"/>
    </location>
</feature>
<feature type="repeat" description="TPR" evidence="1">
    <location>
        <begin position="417"/>
        <end position="450"/>
    </location>
</feature>
<dbReference type="AlphaFoldDB" id="Q30ZI2"/>
<evidence type="ECO:0000313" key="4">
    <source>
        <dbReference type="Proteomes" id="UP000002710"/>
    </source>
</evidence>
<organism evidence="3 4">
    <name type="scientific">Oleidesulfovibrio alaskensis (strain ATCC BAA-1058 / DSM 17464 / G20)</name>
    <name type="common">Desulfovibrio alaskensis</name>
    <dbReference type="NCBI Taxonomy" id="207559"/>
    <lineage>
        <taxon>Bacteria</taxon>
        <taxon>Pseudomonadati</taxon>
        <taxon>Thermodesulfobacteriota</taxon>
        <taxon>Desulfovibrionia</taxon>
        <taxon>Desulfovibrionales</taxon>
        <taxon>Desulfovibrionaceae</taxon>
        <taxon>Oleidesulfovibrio</taxon>
    </lineage>
</organism>
<dbReference type="PROSITE" id="PS51257">
    <property type="entry name" value="PROKAR_LIPOPROTEIN"/>
    <property type="match status" value="1"/>
</dbReference>
<feature type="repeat" description="TPR" evidence="1">
    <location>
        <begin position="521"/>
        <end position="554"/>
    </location>
</feature>
<gene>
    <name evidence="3" type="ordered locus">Dde_2117</name>
</gene>
<dbReference type="SUPFAM" id="SSF48452">
    <property type="entry name" value="TPR-like"/>
    <property type="match status" value="3"/>
</dbReference>
<keyword evidence="1" id="KW-0802">TPR repeat</keyword>
<evidence type="ECO:0000313" key="3">
    <source>
        <dbReference type="EMBL" id="ABB38914.1"/>
    </source>
</evidence>
<dbReference type="Pfam" id="PF13432">
    <property type="entry name" value="TPR_16"/>
    <property type="match status" value="4"/>
</dbReference>
<dbReference type="Gene3D" id="1.25.40.10">
    <property type="entry name" value="Tetratricopeptide repeat domain"/>
    <property type="match status" value="3"/>
</dbReference>
<feature type="repeat" description="TPR" evidence="1">
    <location>
        <begin position="216"/>
        <end position="249"/>
    </location>
</feature>
<feature type="repeat" description="TPR" evidence="1">
    <location>
        <begin position="181"/>
        <end position="214"/>
    </location>
</feature>
<accession>Q30ZI2</accession>
<dbReference type="EMBL" id="CP000112">
    <property type="protein sequence ID" value="ABB38914.1"/>
    <property type="molecule type" value="Genomic_DNA"/>
</dbReference>
<dbReference type="Proteomes" id="UP000002710">
    <property type="component" value="Chromosome"/>
</dbReference>
<dbReference type="InterPro" id="IPR011990">
    <property type="entry name" value="TPR-like_helical_dom_sf"/>
</dbReference>